<dbReference type="GO" id="GO:0010181">
    <property type="term" value="F:FMN binding"/>
    <property type="evidence" value="ECO:0007669"/>
    <property type="project" value="InterPro"/>
</dbReference>
<evidence type="ECO:0000313" key="1">
    <source>
        <dbReference type="EMBL" id="RAN61413.1"/>
    </source>
</evidence>
<accession>A0A328KLY2</accession>
<proteinExistence type="predicted"/>
<dbReference type="Proteomes" id="UP000249099">
    <property type="component" value="Unassembled WGS sequence"/>
</dbReference>
<gene>
    <name evidence="1" type="ORF">B8A44_09635</name>
</gene>
<sequence>MEQKNKPKLVYYTKTGNTKRFVDKINGYESIELSPIDPFITLNEPYILVIPSYEPNVLPEIYETLVDFFEINDNVVLCVGTFSGGNLNFNDKFGVTAKWVKKKYNIPIIRMFEFQGGNRDVAELEKHLNILSNMLLEKRLLVQKAIQMIKRFKESKED</sequence>
<reference evidence="1 2" key="1">
    <citation type="submission" date="2017-03" db="EMBL/GenBank/DDBJ databases">
        <title>wgs assembly of Dolosigranulum pigrum KPL CDC strains.</title>
        <authorList>
            <person name="Brugger S.D."/>
            <person name="Pettigrew M."/>
            <person name="Kong Y."/>
            <person name="Lemon K.P."/>
        </authorList>
    </citation>
    <scope>NUCLEOTIDE SEQUENCE [LARGE SCALE GENOMIC DNA]</scope>
    <source>
        <strain evidence="1 2">KPL1931_CDC4294-98</strain>
    </source>
</reference>
<dbReference type="Gene3D" id="3.40.50.360">
    <property type="match status" value="1"/>
</dbReference>
<dbReference type="RefSeq" id="WP_112790614.1">
    <property type="nucleotide sequence ID" value="NZ_NAQV01000058.1"/>
</dbReference>
<comment type="caution">
    <text evidence="1">The sequence shown here is derived from an EMBL/GenBank/DDBJ whole genome shotgun (WGS) entry which is preliminary data.</text>
</comment>
<dbReference type="PANTHER" id="PTHR37297:SF1">
    <property type="entry name" value="PROTEIN NRDI"/>
    <property type="match status" value="1"/>
</dbReference>
<organism evidence="1 2">
    <name type="scientific">Dolosigranulum pigrum</name>
    <dbReference type="NCBI Taxonomy" id="29394"/>
    <lineage>
        <taxon>Bacteria</taxon>
        <taxon>Bacillati</taxon>
        <taxon>Bacillota</taxon>
        <taxon>Bacilli</taxon>
        <taxon>Lactobacillales</taxon>
        <taxon>Carnobacteriaceae</taxon>
        <taxon>Dolosigranulum</taxon>
    </lineage>
</organism>
<evidence type="ECO:0000313" key="2">
    <source>
        <dbReference type="Proteomes" id="UP000249099"/>
    </source>
</evidence>
<dbReference type="EMBL" id="NAQV01000058">
    <property type="protein sequence ID" value="RAN61413.1"/>
    <property type="molecule type" value="Genomic_DNA"/>
</dbReference>
<dbReference type="InterPro" id="IPR004465">
    <property type="entry name" value="RNR_NrdI"/>
</dbReference>
<dbReference type="NCBIfam" id="TIGR00333">
    <property type="entry name" value="nrdI"/>
    <property type="match status" value="1"/>
</dbReference>
<dbReference type="Pfam" id="PF07972">
    <property type="entry name" value="Flavodoxin_NdrI"/>
    <property type="match status" value="1"/>
</dbReference>
<dbReference type="InterPro" id="IPR029039">
    <property type="entry name" value="Flavoprotein-like_sf"/>
</dbReference>
<dbReference type="AlphaFoldDB" id="A0A328KLY2"/>
<dbReference type="PANTHER" id="PTHR37297">
    <property type="entry name" value="PROTEIN NRDI"/>
    <property type="match status" value="1"/>
</dbReference>
<protein>
    <submittedName>
        <fullName evidence="1">NrdI protein</fullName>
    </submittedName>
</protein>
<dbReference type="SUPFAM" id="SSF52218">
    <property type="entry name" value="Flavoproteins"/>
    <property type="match status" value="1"/>
</dbReference>
<name>A0A328KLY2_9LACT</name>